<reference evidence="3" key="2">
    <citation type="submission" date="2016-07" db="EMBL/GenBank/DDBJ databases">
        <authorList>
            <person name="Florea S."/>
            <person name="Webb J.S."/>
            <person name="Jaromczyk J."/>
            <person name="Schardl C.L."/>
        </authorList>
    </citation>
    <scope>NUCLEOTIDE SEQUENCE [LARGE SCALE GENOMIC DNA]</scope>
    <source>
        <strain evidence="3">CC-VM-7</strain>
    </source>
</reference>
<proteinExistence type="predicted"/>
<dbReference type="AlphaFoldDB" id="A0A1B8ZTH4"/>
<comment type="caution">
    <text evidence="2">The sequence shown here is derived from an EMBL/GenBank/DDBJ whole genome shotgun (WGS) entry which is preliminary data.</text>
</comment>
<dbReference type="OrthoDB" id="1263497at2"/>
<accession>A0A1B8ZTH4</accession>
<gene>
    <name evidence="2" type="ORF">BBI00_11335</name>
    <name evidence="1" type="ORF">V2E39_12685</name>
</gene>
<dbReference type="EMBL" id="JAZGJU010000025">
    <property type="protein sequence ID" value="MEE6128241.1"/>
    <property type="molecule type" value="Genomic_DNA"/>
</dbReference>
<evidence type="ECO:0000313" key="3">
    <source>
        <dbReference type="Proteomes" id="UP000093432"/>
    </source>
</evidence>
<evidence type="ECO:0000313" key="4">
    <source>
        <dbReference type="Proteomes" id="UP001350005"/>
    </source>
</evidence>
<name>A0A1B8ZTH4_9FLAO</name>
<evidence type="ECO:0000313" key="2">
    <source>
        <dbReference type="EMBL" id="OCA74888.1"/>
    </source>
</evidence>
<dbReference type="EMBL" id="MAYG01000001">
    <property type="protein sequence ID" value="OCA74888.1"/>
    <property type="molecule type" value="Genomic_DNA"/>
</dbReference>
<protein>
    <submittedName>
        <fullName evidence="2">Uncharacterized protein</fullName>
    </submittedName>
</protein>
<organism evidence="2 3">
    <name type="scientific">Chryseobacterium arthrosphaerae</name>
    <dbReference type="NCBI Taxonomy" id="651561"/>
    <lineage>
        <taxon>Bacteria</taxon>
        <taxon>Pseudomonadati</taxon>
        <taxon>Bacteroidota</taxon>
        <taxon>Flavobacteriia</taxon>
        <taxon>Flavobacteriales</taxon>
        <taxon>Weeksellaceae</taxon>
        <taxon>Chryseobacterium group</taxon>
        <taxon>Chryseobacterium</taxon>
    </lineage>
</organism>
<reference evidence="1 4" key="3">
    <citation type="submission" date="2024-01" db="EMBL/GenBank/DDBJ databases">
        <title>Whole genome of Chryseobacterium arthrosphaerae NNCa 2741.</title>
        <authorList>
            <person name="Boriskina E.V."/>
            <person name="Gordinskaya N.A."/>
            <person name="Kropotov V.S."/>
            <person name="Alekseeva A.E."/>
            <person name="Makhova M.A."/>
            <person name="Kryazhev D.V."/>
            <person name="Shkurkina I.S."/>
        </authorList>
    </citation>
    <scope>NUCLEOTIDE SEQUENCE [LARGE SCALE GENOMIC DNA]</scope>
    <source>
        <strain evidence="1 4">NNCa 2741</strain>
    </source>
</reference>
<dbReference type="Proteomes" id="UP000093432">
    <property type="component" value="Unassembled WGS sequence"/>
</dbReference>
<sequence length="94" mass="11795">MNIEELLPCIEKRPQMYFREKNVFFLETFLGGFFLNEHYKDDFRYDFYNWLQKKFNLENNSTWADFIEIISKNENLNSVDVFFREYYLFKKENK</sequence>
<evidence type="ECO:0000313" key="1">
    <source>
        <dbReference type="EMBL" id="MEE6128241.1"/>
    </source>
</evidence>
<dbReference type="RefSeq" id="WP_065398871.1">
    <property type="nucleotide sequence ID" value="NZ_JAKYXJ010000001.1"/>
</dbReference>
<dbReference type="STRING" id="651561.BBI00_11335"/>
<dbReference type="Proteomes" id="UP001350005">
    <property type="component" value="Unassembled WGS sequence"/>
</dbReference>
<keyword evidence="4" id="KW-1185">Reference proteome</keyword>
<reference evidence="2" key="1">
    <citation type="submission" date="2016-07" db="EMBL/GenBank/DDBJ databases">
        <authorList>
            <person name="Jeong J.-J."/>
            <person name="Kim D.W."/>
            <person name="Sang M.K."/>
            <person name="Choi I.-G."/>
            <person name="Kim K.D."/>
        </authorList>
    </citation>
    <scope>NUCLEOTIDE SEQUENCE</scope>
    <source>
        <strain evidence="2">CC-VM-7</strain>
    </source>
</reference>